<sequence>MSDLRPEDTEDIIVEKLNQNEDDNMIDEVNTFAPGEVRMINKQVLTKYKIILDECTKPNQLLEVCSNAFDDIARYANSIVNRDILLELIGFAHKIIERLDSFDESSKIENQASVENELYEKMILNLASSFSVIEGQDDSNRVKLTLTGAKGLIGMIKALVTKKLIPAFEETIVSVVLDLSHHIVSSTSDEKLAVNKAQEVHKFITKLRNYNAAKHLEIIQSRQRLSKYTFLALFAKDNADDSPQILSQISNKLNLAVLNDKESARYNNLRYFLAYLTIVDNETFIKDVFAQIEFMMKRNGSLIGIVSQLINHLKSVNFDKNIIGLLTEGIITSDFLVSQDYANDCSDYFRNLASMIKDQEIASALVLDFLLKRFTSSKTQFNVNQRQNMLKHLSASLESTTLQSLISQEQLQVIVAALIEHIFSVKDEPVIKECFESVRKVFLIPQSFGFAAEQVRKLISKANTHWHVTLFVELIAAKKQDLQEVIQICTPHFKQMLSSENFKLVANFSQILSLVGFFVYAAEYTKDQSYVQFLAQNDNILKYLATTAGFINTPTYFAKPPSYLDTKYQLKALEALIGYHYHDQALTTGDVLLRDTLFELVLNQSIKFREHLYLDVIQNLTLTSQQTETVFANLLKSLYLKVKQVSLRPIVLTREDSPHQPNMNVEHQIRLSLKLLLKNKEKELTQNEFFMLLKLISHPYVSQGNKQIINQVTTLKEVLASRDQELQLDSYFIKYGKQIADYAIIQRTGILSSDATLRKQAVNMATALAALGGLNLFLPDLSQILNYKPFEMLLKLENLFKERFDLISHYDLMFYSEITKDLLTVFKNVDQKIYQEELGVDQEQSSSGQDNNQEEEKKQEPVVEAVIDPAKLAAQMLKQQAAMKKAAAAKKGGAASKAPAKAPPKKETKPEPKKQEQAPQQPAMDKETRNKMDRQSLLNYFAQIQTVKAQQIETAYEIVKRINKNGFHLDTTFGYLLDPMIKLLNYTYSKFSTIMCLQQVLKNHKRDPLFAVKNELVSCMVAISQGKIFIKHQREFQAIFQHIEANTNIDSYDKGYTFLIMTMGNYVLKDLSVNLSVKEQALSVIQSFLSTDKVQDIELVRVTINMMKSSYNSPNLQPYLNELMRRLKPEYIALILQRLFEYEPTPRMALLKELVEYDQPLFCPIWMATQFWVLQFDDDCNKLARKIWNKYGMSLRNGVIDLASEQKHKNVYLYLRSGNTNIYDATLKSTIAAIEIFQNRFDLIIDDLIEFYNQEIQIIENESLINSLQAQQSTGRGRNMSAGFSTQKLLLDDRLNRIAVPEILTKTAHLVQANSFKKIYEYFVTKGCLDQNEQVAKANLNAALQIIKAKGSDYSEEILKILENFINESKKYSEQSKNQAIIMIGSLAQYLDNTSQKKLVGTFEKMLELLNTPSELIRQSICKVIPQLARYFDDKSRKFLEVNFQILRTSMDEKLLRGSAFAVAGIIKGLGMQTIQQIDLLSIVQKECFFKNADPLRKVAALFLYETLSLSLGKVFEMNIVVILPNIMLCISDHKENVRRAAIQANKTIMGNLSNHAIKQVLPIFLNGLYNDNWRSKLASVEALGNMAFCAPRQISSFLPRIVKGIREVLNDTHEKVHGAALQAIQNIGSVIKCPEIAEILEILVKALSNPNVHLKDALKMLLETSFVHAIDAPSLSLLVPILDSGLMMHDNETKQLASKLMGNICNLTQDPEDLLPYIKILMPAIKNSLFDSIPEIRASAAKALGSLSKGLGLQNSDEMLKWLDQVLHERNLQSSEKQGAAQGFAEIISVHGVKFFEDTIDRIISKSNDNDPLIRESFRSVMVFLATCFDQFVKHLPKLLPIMIQGLSDDVEDVRKISMRNVKICIKQFARQAPNQLVQPIMEMMFHRDFKVRQSSSVLMYQLVKELENDVIKSQPKYISIETKQEILSCMFTLRYDIIERVALQAAQIWKNLIDNQLTVLKKILPVLLKQVFSIIQSEDLELQEMGLNCMRGIVEKFGEKVVSETLDILDSYLERAKTTAQTVGICKAIYNMTYAAPTKLLSDLRHRFLAIVDANLSNENDEIRKLSGQVFITVFQRTYEAVFITSQLDKSFMKKLHALIMQKSDKEAKLLIENLKIMVNGSPELKLEDKFIKLCALDIHETPITIAQARILAAISPKIALHMFKKKFFGNVLNALIEELTVDEIDDEVRIGEVLNTFSELIAAVQENEILTTNEQIISTFHYKCSQKGRLAYYVDFICHYCLNSKVNYEKFASQYLRNVLVLMNDQDDKLVEKVVKSFNAIVNGLQKENQFTHIPLIKDVIEEIAVEQQTISYGGDGDNDRTLYRKKINTIKLLERAEGVKTLSGIIQNSITHGSIDIRIDSAILFQYLIDFSKLEAIKTELIKICGALIRVVNDKFPPQLKVQIFLALKLILIKAQLLVKPMAPQLQTTFLKAFNDSQATIVVRKVVIECLVLFLKIAPKIDPIVKELSSMLDGDKIDSNSKVEVSEILAIIIRLSGKSIQQTMSQGIHQTLLNIVQTKKSQFNEKTLVNCSVALAFLTPFAVDQKAQEQMFEHYDNILDLNVSFGVKYGVLLSGQNLADKAGLIKQLESYSLDTLKDMTGLPEIDGRPADDPKEGEEQSKLYGSFTILGHIGDVFLRRFGQASSEIEIFTQYYRVINQSDILKKINEESDPFEQTFEQVRFYLSSVPVQLNKESQMIPELQQVVREGMEFINNFYLEFESKKEAFSSVINLTGLNYDNYLNINDLAKIQLLTKENAREQVSNAPYASVLSSDLKMLAVELLFI</sequence>
<evidence type="ECO:0000256" key="2">
    <source>
        <dbReference type="PROSITE-ProRule" id="PRU00103"/>
    </source>
</evidence>
<dbReference type="GO" id="GO:0019887">
    <property type="term" value="F:protein kinase regulator activity"/>
    <property type="evidence" value="ECO:0007669"/>
    <property type="project" value="TreeGrafter"/>
</dbReference>
<feature type="repeat" description="HEAT" evidence="2">
    <location>
        <begin position="1722"/>
        <end position="1760"/>
    </location>
</feature>
<dbReference type="InterPro" id="IPR011989">
    <property type="entry name" value="ARM-like"/>
</dbReference>
<dbReference type="GO" id="GO:0006417">
    <property type="term" value="P:regulation of translation"/>
    <property type="evidence" value="ECO:0007669"/>
    <property type="project" value="TreeGrafter"/>
</dbReference>
<dbReference type="Pfam" id="PF23271">
    <property type="entry name" value="HEAT_GCN1"/>
    <property type="match status" value="1"/>
</dbReference>
<dbReference type="PANTHER" id="PTHR23346">
    <property type="entry name" value="TRANSLATIONAL ACTIVATOR GCN1-RELATED"/>
    <property type="match status" value="1"/>
</dbReference>
<dbReference type="GO" id="GO:0005829">
    <property type="term" value="C:cytosol"/>
    <property type="evidence" value="ECO:0007669"/>
    <property type="project" value="TreeGrafter"/>
</dbReference>
<name>A0A078AEE4_STYLE</name>
<gene>
    <name evidence="5" type="primary">Contig15784.g16829</name>
    <name evidence="5" type="ORF">STYLEM_9202</name>
</gene>
<evidence type="ECO:0000313" key="5">
    <source>
        <dbReference type="EMBL" id="CDW80206.1"/>
    </source>
</evidence>
<evidence type="ECO:0000259" key="4">
    <source>
        <dbReference type="SMART" id="SM01349"/>
    </source>
</evidence>
<dbReference type="InterPro" id="IPR034085">
    <property type="entry name" value="TOG"/>
</dbReference>
<dbReference type="Proteomes" id="UP000039865">
    <property type="component" value="Unassembled WGS sequence"/>
</dbReference>
<dbReference type="InParanoid" id="A0A078AEE4"/>
<dbReference type="PROSITE" id="PS50077">
    <property type="entry name" value="HEAT_REPEAT"/>
    <property type="match status" value="2"/>
</dbReference>
<dbReference type="SMART" id="SM01349">
    <property type="entry name" value="TOG"/>
    <property type="match status" value="1"/>
</dbReference>
<accession>A0A078AEE4</accession>
<dbReference type="GO" id="GO:0034198">
    <property type="term" value="P:cellular response to amino acid starvation"/>
    <property type="evidence" value="ECO:0007669"/>
    <property type="project" value="TreeGrafter"/>
</dbReference>
<reference evidence="5 6" key="1">
    <citation type="submission" date="2014-06" db="EMBL/GenBank/DDBJ databases">
        <authorList>
            <person name="Swart Estienne"/>
        </authorList>
    </citation>
    <scope>NUCLEOTIDE SEQUENCE [LARGE SCALE GENOMIC DNA]</scope>
    <source>
        <strain evidence="5 6">130c</strain>
    </source>
</reference>
<evidence type="ECO:0000256" key="3">
    <source>
        <dbReference type="SAM" id="MobiDB-lite"/>
    </source>
</evidence>
<dbReference type="Gene3D" id="1.25.10.10">
    <property type="entry name" value="Leucine-rich Repeat Variant"/>
    <property type="match status" value="4"/>
</dbReference>
<dbReference type="InterPro" id="IPR016024">
    <property type="entry name" value="ARM-type_fold"/>
</dbReference>
<dbReference type="PANTHER" id="PTHR23346:SF7">
    <property type="entry name" value="STALLED RIBOSOME SENSOR GCN1"/>
    <property type="match status" value="1"/>
</dbReference>
<feature type="compositionally biased region" description="Basic and acidic residues" evidence="3">
    <location>
        <begin position="904"/>
        <end position="916"/>
    </location>
</feature>
<feature type="region of interest" description="Disordered" evidence="3">
    <location>
        <begin position="888"/>
        <end position="929"/>
    </location>
</feature>
<feature type="compositionally biased region" description="Low complexity" evidence="3">
    <location>
        <begin position="888"/>
        <end position="900"/>
    </location>
</feature>
<dbReference type="InterPro" id="IPR021133">
    <property type="entry name" value="HEAT_type_2"/>
</dbReference>
<keyword evidence="1" id="KW-0677">Repeat</keyword>
<dbReference type="InterPro" id="IPR057546">
    <property type="entry name" value="HEAT_GCN1"/>
</dbReference>
<organism evidence="5 6">
    <name type="scientific">Stylonychia lemnae</name>
    <name type="common">Ciliate</name>
    <dbReference type="NCBI Taxonomy" id="5949"/>
    <lineage>
        <taxon>Eukaryota</taxon>
        <taxon>Sar</taxon>
        <taxon>Alveolata</taxon>
        <taxon>Ciliophora</taxon>
        <taxon>Intramacronucleata</taxon>
        <taxon>Spirotrichea</taxon>
        <taxon>Stichotrichia</taxon>
        <taxon>Sporadotrichida</taxon>
        <taxon>Oxytrichidae</taxon>
        <taxon>Stylonychinae</taxon>
        <taxon>Stylonychia</taxon>
    </lineage>
</organism>
<proteinExistence type="predicted"/>
<dbReference type="Pfam" id="PF24984">
    <property type="entry name" value="HEAT_EF3_GNC1"/>
    <property type="match status" value="1"/>
</dbReference>
<evidence type="ECO:0000313" key="6">
    <source>
        <dbReference type="Proteomes" id="UP000039865"/>
    </source>
</evidence>
<feature type="repeat" description="HEAT" evidence="2">
    <location>
        <begin position="1523"/>
        <end position="1560"/>
    </location>
</feature>
<dbReference type="OrthoDB" id="5148094at2759"/>
<dbReference type="Pfam" id="PF24987">
    <property type="entry name" value="HEAT_EF3_N"/>
    <property type="match status" value="1"/>
</dbReference>
<protein>
    <submittedName>
        <fullName evidence="5">Translational activator gcn1-like</fullName>
    </submittedName>
</protein>
<dbReference type="EMBL" id="CCKQ01008745">
    <property type="protein sequence ID" value="CDW80206.1"/>
    <property type="molecule type" value="Genomic_DNA"/>
</dbReference>
<evidence type="ECO:0000256" key="1">
    <source>
        <dbReference type="ARBA" id="ARBA00022737"/>
    </source>
</evidence>
<feature type="region of interest" description="Disordered" evidence="3">
    <location>
        <begin position="838"/>
        <end position="863"/>
    </location>
</feature>
<keyword evidence="6" id="KW-1185">Reference proteome</keyword>
<dbReference type="SUPFAM" id="SSF48371">
    <property type="entry name" value="ARM repeat"/>
    <property type="match status" value="4"/>
</dbReference>
<feature type="domain" description="TOG" evidence="4">
    <location>
        <begin position="1433"/>
        <end position="1661"/>
    </location>
</feature>